<dbReference type="Pfam" id="PF05050">
    <property type="entry name" value="Methyltransf_21"/>
    <property type="match status" value="1"/>
</dbReference>
<gene>
    <name evidence="2" type="ORF">CKO31_21830</name>
</gene>
<protein>
    <recommendedName>
        <fullName evidence="1">Methyltransferase FkbM domain-containing protein</fullName>
    </recommendedName>
</protein>
<dbReference type="EMBL" id="NRRV01000079">
    <property type="protein sequence ID" value="MBK1633343.1"/>
    <property type="molecule type" value="Genomic_DNA"/>
</dbReference>
<proteinExistence type="predicted"/>
<reference evidence="2 3" key="1">
    <citation type="journal article" date="2020" name="Microorganisms">
        <title>Osmotic Adaptation and Compatible Solute Biosynthesis of Phototrophic Bacteria as Revealed from Genome Analyses.</title>
        <authorList>
            <person name="Imhoff J.F."/>
            <person name="Rahn T."/>
            <person name="Kunzel S."/>
            <person name="Keller A."/>
            <person name="Neulinger S.C."/>
        </authorList>
    </citation>
    <scope>NUCLEOTIDE SEQUENCE [LARGE SCALE GENOMIC DNA]</scope>
    <source>
        <strain evidence="2 3">DSM 6210</strain>
    </source>
</reference>
<dbReference type="RefSeq" id="WP_200241678.1">
    <property type="nucleotide sequence ID" value="NZ_NRRV01000079.1"/>
</dbReference>
<dbReference type="SUPFAM" id="SSF53335">
    <property type="entry name" value="S-adenosyl-L-methionine-dependent methyltransferases"/>
    <property type="match status" value="1"/>
</dbReference>
<dbReference type="InterPro" id="IPR053188">
    <property type="entry name" value="FkbM_Methyltransferase"/>
</dbReference>
<evidence type="ECO:0000313" key="3">
    <source>
        <dbReference type="Proteomes" id="UP000748752"/>
    </source>
</evidence>
<dbReference type="NCBIfam" id="TIGR01444">
    <property type="entry name" value="fkbM_fam"/>
    <property type="match status" value="1"/>
</dbReference>
<dbReference type="PANTHER" id="PTHR36973">
    <property type="entry name" value="SLL1456 PROTEIN-RELATED"/>
    <property type="match status" value="1"/>
</dbReference>
<evidence type="ECO:0000313" key="2">
    <source>
        <dbReference type="EMBL" id="MBK1633343.1"/>
    </source>
</evidence>
<accession>A0ABS1CNT3</accession>
<dbReference type="Gene3D" id="3.40.50.150">
    <property type="entry name" value="Vaccinia Virus protein VP39"/>
    <property type="match status" value="1"/>
</dbReference>
<dbReference type="Proteomes" id="UP000748752">
    <property type="component" value="Unassembled WGS sequence"/>
</dbReference>
<evidence type="ECO:0000259" key="1">
    <source>
        <dbReference type="Pfam" id="PF05050"/>
    </source>
</evidence>
<organism evidence="2 3">
    <name type="scientific">Thiohalocapsa halophila</name>
    <dbReference type="NCBI Taxonomy" id="69359"/>
    <lineage>
        <taxon>Bacteria</taxon>
        <taxon>Pseudomonadati</taxon>
        <taxon>Pseudomonadota</taxon>
        <taxon>Gammaproteobacteria</taxon>
        <taxon>Chromatiales</taxon>
        <taxon>Chromatiaceae</taxon>
        <taxon>Thiohalocapsa</taxon>
    </lineage>
</organism>
<dbReference type="InterPro" id="IPR029063">
    <property type="entry name" value="SAM-dependent_MTases_sf"/>
</dbReference>
<sequence length="211" mass="23201">MSGIKFSGNRLRTCLLGEFERALELAGPVPRCIVDAGGYIGLVAILFAKRFPSARIICLEPSSDNFRVAARNCACFPNISVFHVALGGKRGTAVLRDRQTGEWGFTIAPVAAGEEYDELEMVGVISVRELMSEHNIESIDVLKLDVEGGEFEVLNDATDWLKVCKLLIVELHERIRPGVTAVYERATKGRIEVHADGEKRLSVLPVRGADY</sequence>
<keyword evidence="3" id="KW-1185">Reference proteome</keyword>
<name>A0ABS1CNT3_9GAMM</name>
<feature type="domain" description="Methyltransferase FkbM" evidence="1">
    <location>
        <begin position="35"/>
        <end position="175"/>
    </location>
</feature>
<dbReference type="PANTHER" id="PTHR36973:SF4">
    <property type="entry name" value="NODULATION PROTEIN"/>
    <property type="match status" value="1"/>
</dbReference>
<dbReference type="InterPro" id="IPR006342">
    <property type="entry name" value="FkbM_mtfrase"/>
</dbReference>
<comment type="caution">
    <text evidence="2">The sequence shown here is derived from an EMBL/GenBank/DDBJ whole genome shotgun (WGS) entry which is preliminary data.</text>
</comment>